<dbReference type="PRINTS" id="PR01415">
    <property type="entry name" value="ANKYRIN"/>
</dbReference>
<name>A0A1V9YGA2_ACHHY</name>
<reference evidence="4 5" key="1">
    <citation type="journal article" date="2014" name="Genome Biol. Evol.">
        <title>The secreted proteins of Achlya hypogyna and Thraustotheca clavata identify the ancestral oomycete secretome and reveal gene acquisitions by horizontal gene transfer.</title>
        <authorList>
            <person name="Misner I."/>
            <person name="Blouin N."/>
            <person name="Leonard G."/>
            <person name="Richards T.A."/>
            <person name="Lane C.E."/>
        </authorList>
    </citation>
    <scope>NUCLEOTIDE SEQUENCE [LARGE SCALE GENOMIC DNA]</scope>
    <source>
        <strain evidence="4 5">ATCC 48635</strain>
    </source>
</reference>
<keyword evidence="2 3" id="KW-0040">ANK repeat</keyword>
<dbReference type="Proteomes" id="UP000243579">
    <property type="component" value="Unassembled WGS sequence"/>
</dbReference>
<protein>
    <submittedName>
        <fullName evidence="4">Ankyrin repeat protein</fullName>
    </submittedName>
</protein>
<dbReference type="Pfam" id="PF00023">
    <property type="entry name" value="Ank"/>
    <property type="match status" value="1"/>
</dbReference>
<feature type="repeat" description="ANK" evidence="3">
    <location>
        <begin position="132"/>
        <end position="168"/>
    </location>
</feature>
<proteinExistence type="predicted"/>
<gene>
    <name evidence="4" type="ORF">ACHHYP_13030</name>
</gene>
<dbReference type="EMBL" id="JNBR01001838">
    <property type="protein sequence ID" value="OQR84720.1"/>
    <property type="molecule type" value="Genomic_DNA"/>
</dbReference>
<organism evidence="4 5">
    <name type="scientific">Achlya hypogyna</name>
    <name type="common">Oomycete</name>
    <name type="synonym">Protoachlya hypogyna</name>
    <dbReference type="NCBI Taxonomy" id="1202772"/>
    <lineage>
        <taxon>Eukaryota</taxon>
        <taxon>Sar</taxon>
        <taxon>Stramenopiles</taxon>
        <taxon>Oomycota</taxon>
        <taxon>Saprolegniomycetes</taxon>
        <taxon>Saprolegniales</taxon>
        <taxon>Achlyaceae</taxon>
        <taxon>Achlya</taxon>
    </lineage>
</organism>
<feature type="repeat" description="ANK" evidence="3">
    <location>
        <begin position="99"/>
        <end position="131"/>
    </location>
</feature>
<evidence type="ECO:0000256" key="3">
    <source>
        <dbReference type="PROSITE-ProRule" id="PRU00023"/>
    </source>
</evidence>
<feature type="repeat" description="ANK" evidence="3">
    <location>
        <begin position="66"/>
        <end position="98"/>
    </location>
</feature>
<dbReference type="STRING" id="1202772.A0A1V9YGA2"/>
<evidence type="ECO:0000256" key="1">
    <source>
        <dbReference type="ARBA" id="ARBA00022737"/>
    </source>
</evidence>
<evidence type="ECO:0000256" key="2">
    <source>
        <dbReference type="ARBA" id="ARBA00023043"/>
    </source>
</evidence>
<evidence type="ECO:0000313" key="5">
    <source>
        <dbReference type="Proteomes" id="UP000243579"/>
    </source>
</evidence>
<dbReference type="Gene3D" id="1.25.40.20">
    <property type="entry name" value="Ankyrin repeat-containing domain"/>
    <property type="match status" value="3"/>
</dbReference>
<dbReference type="SMART" id="SM00248">
    <property type="entry name" value="ANK"/>
    <property type="match status" value="10"/>
</dbReference>
<feature type="non-terminal residue" evidence="4">
    <location>
        <position position="400"/>
    </location>
</feature>
<dbReference type="InterPro" id="IPR036770">
    <property type="entry name" value="Ankyrin_rpt-contain_sf"/>
</dbReference>
<evidence type="ECO:0000313" key="4">
    <source>
        <dbReference type="EMBL" id="OQR84720.1"/>
    </source>
</evidence>
<dbReference type="PANTHER" id="PTHR24198">
    <property type="entry name" value="ANKYRIN REPEAT AND PROTEIN KINASE DOMAIN-CONTAINING PROTEIN"/>
    <property type="match status" value="1"/>
</dbReference>
<dbReference type="PROSITE" id="PS50088">
    <property type="entry name" value="ANK_REPEAT"/>
    <property type="match status" value="4"/>
</dbReference>
<dbReference type="InterPro" id="IPR002110">
    <property type="entry name" value="Ankyrin_rpt"/>
</dbReference>
<dbReference type="PROSITE" id="PS50297">
    <property type="entry name" value="ANK_REP_REGION"/>
    <property type="match status" value="3"/>
</dbReference>
<dbReference type="SUPFAM" id="SSF48403">
    <property type="entry name" value="Ankyrin repeat"/>
    <property type="match status" value="1"/>
</dbReference>
<sequence>MTAEGVLAAIAQGDETALQSLDPLLIDARDRRNDTALHIAGKVGRASVLRALLQLPWPSVDVTNIEGLTPLHVAASKGHANIVEILLDSGAAIDAAPRSGQTALYMAVNLGRVDTVRLLLSRGADPNTVTRDGNTPLFAAAGRGSHESTLLLLDLLVAAGADVHRTNRGERSALVQAIESSRRNATIVEYLLQLKPREAALTQALWAALPYADLLALLLAAGADANSIAAGENPLHYALNRMHLDSARLLVPVTTPNTRDYFGQTPLMVAVASCNESNGWDTSLLVQLLDYGADVRLRDQHGSTALTKAIATDCPAAVALLAPLMDVNAIDGTNTSEDGRSILHEAIGNNSVDSVAALIPHVPNASAYHYDGQSLLDVAILYNHRAVAAFLAQTVFEGTA</sequence>
<dbReference type="PANTHER" id="PTHR24198:SF165">
    <property type="entry name" value="ANKYRIN REPEAT-CONTAINING PROTEIN-RELATED"/>
    <property type="match status" value="1"/>
</dbReference>
<keyword evidence="1" id="KW-0677">Repeat</keyword>
<dbReference type="Pfam" id="PF12796">
    <property type="entry name" value="Ank_2"/>
    <property type="match status" value="3"/>
</dbReference>
<dbReference type="OrthoDB" id="539213at2759"/>
<dbReference type="AlphaFoldDB" id="A0A1V9YGA2"/>
<comment type="caution">
    <text evidence="4">The sequence shown here is derived from an EMBL/GenBank/DDBJ whole genome shotgun (WGS) entry which is preliminary data.</text>
</comment>
<keyword evidence="5" id="KW-1185">Reference proteome</keyword>
<feature type="repeat" description="ANK" evidence="3">
    <location>
        <begin position="262"/>
        <end position="300"/>
    </location>
</feature>
<accession>A0A1V9YGA2</accession>